<keyword evidence="3" id="KW-1185">Reference proteome</keyword>
<comment type="caution">
    <text evidence="2">The sequence shown here is derived from an EMBL/GenBank/DDBJ whole genome shotgun (WGS) entry which is preliminary data.</text>
</comment>
<proteinExistence type="predicted"/>
<reference evidence="2 3" key="1">
    <citation type="journal article" date="2018" name="G3 (Bethesda)">
        <title>Phylogenetic and Phylogenomic Definition of Rhizopus Species.</title>
        <authorList>
            <person name="Gryganskyi A.P."/>
            <person name="Golan J."/>
            <person name="Dolatabadi S."/>
            <person name="Mondo S."/>
            <person name="Robb S."/>
            <person name="Idnurm A."/>
            <person name="Muszewska A."/>
            <person name="Steczkiewicz K."/>
            <person name="Masonjones S."/>
            <person name="Liao H.L."/>
            <person name="Gajdeczka M.T."/>
            <person name="Anike F."/>
            <person name="Vuek A."/>
            <person name="Anishchenko I.M."/>
            <person name="Voigt K."/>
            <person name="de Hoog G.S."/>
            <person name="Smith M.E."/>
            <person name="Heitman J."/>
            <person name="Vilgalys R."/>
            <person name="Stajich J.E."/>
        </authorList>
    </citation>
    <scope>NUCLEOTIDE SEQUENCE [LARGE SCALE GENOMIC DNA]</scope>
    <source>
        <strain evidence="2 3">LSU 92-RS-03</strain>
    </source>
</reference>
<dbReference type="OrthoDB" id="21418at2759"/>
<protein>
    <submittedName>
        <fullName evidence="2">Uncharacterized protein</fullName>
    </submittedName>
</protein>
<accession>A0A367IZR6</accession>
<gene>
    <name evidence="2" type="ORF">CU098_008804</name>
</gene>
<evidence type="ECO:0000256" key="1">
    <source>
        <dbReference type="SAM" id="MobiDB-lite"/>
    </source>
</evidence>
<feature type="region of interest" description="Disordered" evidence="1">
    <location>
        <begin position="153"/>
        <end position="181"/>
    </location>
</feature>
<evidence type="ECO:0000313" key="3">
    <source>
        <dbReference type="Proteomes" id="UP000253551"/>
    </source>
</evidence>
<dbReference type="AlphaFoldDB" id="A0A367IZR6"/>
<evidence type="ECO:0000313" key="2">
    <source>
        <dbReference type="EMBL" id="RCH83172.1"/>
    </source>
</evidence>
<dbReference type="EMBL" id="PJQM01004835">
    <property type="protein sequence ID" value="RCH83172.1"/>
    <property type="molecule type" value="Genomic_DNA"/>
</dbReference>
<dbReference type="Proteomes" id="UP000253551">
    <property type="component" value="Unassembled WGS sequence"/>
</dbReference>
<organism evidence="2 3">
    <name type="scientific">Rhizopus stolonifer</name>
    <name type="common">Rhizopus nigricans</name>
    <dbReference type="NCBI Taxonomy" id="4846"/>
    <lineage>
        <taxon>Eukaryota</taxon>
        <taxon>Fungi</taxon>
        <taxon>Fungi incertae sedis</taxon>
        <taxon>Mucoromycota</taxon>
        <taxon>Mucoromycotina</taxon>
        <taxon>Mucoromycetes</taxon>
        <taxon>Mucorales</taxon>
        <taxon>Mucorineae</taxon>
        <taxon>Rhizopodaceae</taxon>
        <taxon>Rhizopus</taxon>
    </lineage>
</organism>
<sequence length="181" mass="20920">MEQSSSGILDSYDSTENVLMESFKAAALKVTTHYKDSLVQNRRAYTAGYKQALQDLYGALSTCPENDSLSVEELLCFARQKNTQLNEEMSIRPIQNIFPQKEEKTNTLPFQIDPHSQFTFTFDLPRSSEGFWDNTDEFKIRKNANELMFMGRPLNAEASNEPPFKRNRPKREEPYSPFRLS</sequence>
<name>A0A367IZR6_RHIST</name>